<proteinExistence type="predicted"/>
<dbReference type="AlphaFoldDB" id="A0A4R5Y9B7"/>
<comment type="caution">
    <text evidence="3">The sequence shown here is derived from an EMBL/GenBank/DDBJ whole genome shotgun (WGS) entry which is preliminary data.</text>
</comment>
<dbReference type="PANTHER" id="PTHR43048">
    <property type="entry name" value="METHYLMALONYL-COA EPIMERASE"/>
    <property type="match status" value="1"/>
</dbReference>
<protein>
    <recommendedName>
        <fullName evidence="2">VOC domain-containing protein</fullName>
    </recommendedName>
</protein>
<reference evidence="3 4" key="1">
    <citation type="submission" date="2019-03" db="EMBL/GenBank/DDBJ databases">
        <title>Genome Sequencing and Assembly of Various Microbes Isolated from Partially Reclaimed Soil and Acid Mine Drainage (AMD) Site.</title>
        <authorList>
            <person name="Steinbock B."/>
            <person name="Bechtold R."/>
            <person name="Sevigny J.L."/>
            <person name="Thomas D."/>
            <person name="Cuthill L.R."/>
            <person name="Aveiro Johannsen E.J."/>
            <person name="Thomas K."/>
            <person name="Ghosh A."/>
        </authorList>
    </citation>
    <scope>NUCLEOTIDE SEQUENCE [LARGE SCALE GENOMIC DNA]</scope>
    <source>
        <strain evidence="3 4">S-A1</strain>
    </source>
</reference>
<dbReference type="InterPro" id="IPR051785">
    <property type="entry name" value="MMCE/EMCE_epimerase"/>
</dbReference>
<dbReference type="OrthoDB" id="5240615at2"/>
<evidence type="ECO:0000256" key="1">
    <source>
        <dbReference type="ARBA" id="ARBA00022723"/>
    </source>
</evidence>
<evidence type="ECO:0000259" key="2">
    <source>
        <dbReference type="PROSITE" id="PS51819"/>
    </source>
</evidence>
<keyword evidence="1" id="KW-0479">Metal-binding</keyword>
<name>A0A4R5Y9B7_9MICC</name>
<dbReference type="GO" id="GO:0046491">
    <property type="term" value="P:L-methylmalonyl-CoA metabolic process"/>
    <property type="evidence" value="ECO:0007669"/>
    <property type="project" value="TreeGrafter"/>
</dbReference>
<gene>
    <name evidence="3" type="ORF">E2R57_04400</name>
</gene>
<dbReference type="InterPro" id="IPR029068">
    <property type="entry name" value="Glyas_Bleomycin-R_OHBP_Dase"/>
</dbReference>
<dbReference type="Proteomes" id="UP000294621">
    <property type="component" value="Unassembled WGS sequence"/>
</dbReference>
<sequence length="185" mass="19651">MSSRRVVSAGGVSVEPGILDHGVHALNTVSAIGDIDPTTLAQSSRPRHCGVRKIDHVAMAAHDADASSQWFEEVLGLQRIHDEVVEDVGVRLLWLAPRDATARAGETSFQIVQPLGPGAISDFLALKGEGLHHVCFGVDNAEDFLRSRGQMGGIFTGGYGLPCAFLKAVPEGLAVEIVQREHPAS</sequence>
<accession>A0A4R5Y9B7</accession>
<dbReference type="GO" id="GO:0004493">
    <property type="term" value="F:methylmalonyl-CoA epimerase activity"/>
    <property type="evidence" value="ECO:0007669"/>
    <property type="project" value="TreeGrafter"/>
</dbReference>
<dbReference type="Pfam" id="PF13669">
    <property type="entry name" value="Glyoxalase_4"/>
    <property type="match status" value="1"/>
</dbReference>
<dbReference type="PANTHER" id="PTHR43048:SF3">
    <property type="entry name" value="METHYLMALONYL-COA EPIMERASE, MITOCHONDRIAL"/>
    <property type="match status" value="1"/>
</dbReference>
<dbReference type="PROSITE" id="PS51819">
    <property type="entry name" value="VOC"/>
    <property type="match status" value="1"/>
</dbReference>
<organism evidence="3 4">
    <name type="scientific">Arthrobacter nitrophenolicus</name>
    <dbReference type="NCBI Taxonomy" id="683150"/>
    <lineage>
        <taxon>Bacteria</taxon>
        <taxon>Bacillati</taxon>
        <taxon>Actinomycetota</taxon>
        <taxon>Actinomycetes</taxon>
        <taxon>Micrococcales</taxon>
        <taxon>Micrococcaceae</taxon>
        <taxon>Arthrobacter</taxon>
    </lineage>
</organism>
<dbReference type="Gene3D" id="3.10.180.10">
    <property type="entry name" value="2,3-Dihydroxybiphenyl 1,2-Dioxygenase, domain 1"/>
    <property type="match status" value="1"/>
</dbReference>
<feature type="domain" description="VOC" evidence="2">
    <location>
        <begin position="53"/>
        <end position="185"/>
    </location>
</feature>
<dbReference type="EMBL" id="SMZQ01000002">
    <property type="protein sequence ID" value="TDL39722.1"/>
    <property type="molecule type" value="Genomic_DNA"/>
</dbReference>
<dbReference type="GO" id="GO:0046872">
    <property type="term" value="F:metal ion binding"/>
    <property type="evidence" value="ECO:0007669"/>
    <property type="project" value="UniProtKB-KW"/>
</dbReference>
<dbReference type="RefSeq" id="WP_133346788.1">
    <property type="nucleotide sequence ID" value="NZ_SMZQ01000002.1"/>
</dbReference>
<dbReference type="SUPFAM" id="SSF54593">
    <property type="entry name" value="Glyoxalase/Bleomycin resistance protein/Dihydroxybiphenyl dioxygenase"/>
    <property type="match status" value="1"/>
</dbReference>
<dbReference type="InterPro" id="IPR037523">
    <property type="entry name" value="VOC_core"/>
</dbReference>
<evidence type="ECO:0000313" key="3">
    <source>
        <dbReference type="EMBL" id="TDL39722.1"/>
    </source>
</evidence>
<evidence type="ECO:0000313" key="4">
    <source>
        <dbReference type="Proteomes" id="UP000294621"/>
    </source>
</evidence>